<dbReference type="InterPro" id="IPR015422">
    <property type="entry name" value="PyrdxlP-dep_Trfase_small"/>
</dbReference>
<evidence type="ECO:0000313" key="7">
    <source>
        <dbReference type="EnsemblMetazoa" id="MDOA014259-PA"/>
    </source>
</evidence>
<evidence type="ECO:0000256" key="4">
    <source>
        <dbReference type="ARBA" id="ARBA00023239"/>
    </source>
</evidence>
<dbReference type="PANTHER" id="PTHR11999:SF60">
    <property type="entry name" value="3,4-DIHYDROXYPHENYLACETALDEHYDE SYNTHASE"/>
    <property type="match status" value="1"/>
</dbReference>
<protein>
    <recommendedName>
        <fullName evidence="8">Pyridoxal-dependent decarboxylase</fullName>
    </recommendedName>
</protein>
<dbReference type="VEuPathDB" id="VectorBase:MDOA014259"/>
<dbReference type="OrthoDB" id="639767at2759"/>
<dbReference type="Gene3D" id="3.40.640.10">
    <property type="entry name" value="Type I PLP-dependent aspartate aminotransferase-like (Major domain)"/>
    <property type="match status" value="1"/>
</dbReference>
<dbReference type="FunFam" id="3.40.640.10:FF:000025">
    <property type="entry name" value="Histidine decarboxylase"/>
    <property type="match status" value="1"/>
</dbReference>
<dbReference type="KEGG" id="mde:101888467"/>
<dbReference type="STRING" id="7370.A0A1I8NE52"/>
<sequence length="507" mass="57116">MDAKTFREFGKAAIDYVADYMETIRECDVLPSVEPGYLFDLLPKDMPENPEDWQSVLKDVDRVIKPGMTHWQSPNMHAYYPTASSFPSIVGDILCNGFSVIGFSWICSPACTELEVVVMDWLAKFLKLPQHFLHSTEGPGGGIIQGSASEAILVAVMAAREQAVKNMKQSHPEMSESDIRGKLIAYSSDQSNSCVEKAGVLAAVPMRLLPVGDDLIFNGSILEKAIEEDKAKGLIPIICIATMGTTGTCAFDDITSLAEVCNRNNVWLHVDAAYAGSALALDEFSELRNGLELVDSLNFNLHKFLMVNFDCTAMWLKDANKVVDSFNVDRIYLKHKYEGQTQIPDFRHWQIPLGRRFRALKVWITFRTVGAEGLRANLRKHIALAERFEKKLLADPRFEMVTKRCLGLVCFRPKGDNKRTTDLLSLITERKKIYMIQAKHRDQHFLRFVVCGMDPKEEDVDFAWQEIQTQMDVVLDKELVSAVKADVNSISQQFSKDLNISNSEKSK</sequence>
<dbReference type="GO" id="GO:0030170">
    <property type="term" value="F:pyridoxal phosphate binding"/>
    <property type="evidence" value="ECO:0007669"/>
    <property type="project" value="InterPro"/>
</dbReference>
<gene>
    <name evidence="7" type="primary">101888467</name>
</gene>
<keyword evidence="4 6" id="KW-0456">Lyase</keyword>
<dbReference type="InterPro" id="IPR010977">
    <property type="entry name" value="Aromatic_deC"/>
</dbReference>
<dbReference type="FunFam" id="1.20.1340.10:FF:000001">
    <property type="entry name" value="Histidine decarboxylase"/>
    <property type="match status" value="1"/>
</dbReference>
<dbReference type="GO" id="GO:0006520">
    <property type="term" value="P:amino acid metabolic process"/>
    <property type="evidence" value="ECO:0007669"/>
    <property type="project" value="InterPro"/>
</dbReference>
<proteinExistence type="inferred from homology"/>
<dbReference type="SUPFAM" id="SSF53383">
    <property type="entry name" value="PLP-dependent transferases"/>
    <property type="match status" value="1"/>
</dbReference>
<name>A0A1I8NE52_MUSDO</name>
<dbReference type="eggNOG" id="KOG0628">
    <property type="taxonomic scope" value="Eukaryota"/>
</dbReference>
<evidence type="ECO:0008006" key="8">
    <source>
        <dbReference type="Google" id="ProtNLM"/>
    </source>
</evidence>
<evidence type="ECO:0000256" key="1">
    <source>
        <dbReference type="ARBA" id="ARBA00001933"/>
    </source>
</evidence>
<reference evidence="7" key="1">
    <citation type="submission" date="2020-05" db="UniProtKB">
        <authorList>
            <consortium name="EnsemblMetazoa"/>
        </authorList>
    </citation>
    <scope>IDENTIFICATION</scope>
    <source>
        <strain evidence="7">Aabys</strain>
    </source>
</reference>
<dbReference type="GO" id="GO:0005737">
    <property type="term" value="C:cytoplasm"/>
    <property type="evidence" value="ECO:0007669"/>
    <property type="project" value="TreeGrafter"/>
</dbReference>
<feature type="modified residue" description="N6-(pyridoxal phosphate)lysine" evidence="5">
    <location>
        <position position="303"/>
    </location>
</feature>
<accession>A0A1I8NE52</accession>
<dbReference type="RefSeq" id="XP_005179797.2">
    <property type="nucleotide sequence ID" value="XM_005179740.4"/>
</dbReference>
<dbReference type="VEuPathDB" id="VectorBase:MDOMA2_011401"/>
<comment type="cofactor">
    <cofactor evidence="1 5 6">
        <name>pyridoxal 5'-phosphate</name>
        <dbReference type="ChEBI" id="CHEBI:597326"/>
    </cofactor>
</comment>
<dbReference type="Pfam" id="PF00282">
    <property type="entry name" value="Pyridoxal_deC"/>
    <property type="match status" value="1"/>
</dbReference>
<dbReference type="EnsemblMetazoa" id="MDOA014259-RA">
    <property type="protein sequence ID" value="MDOA014259-PA"/>
    <property type="gene ID" value="MDOA014259"/>
</dbReference>
<dbReference type="GO" id="GO:0019752">
    <property type="term" value="P:carboxylic acid metabolic process"/>
    <property type="evidence" value="ECO:0007669"/>
    <property type="project" value="InterPro"/>
</dbReference>
<keyword evidence="3 5" id="KW-0663">Pyridoxal phosphate</keyword>
<evidence type="ECO:0000256" key="6">
    <source>
        <dbReference type="RuleBase" id="RU000382"/>
    </source>
</evidence>
<comment type="similarity">
    <text evidence="2 6">Belongs to the group II decarboxylase family.</text>
</comment>
<dbReference type="GO" id="GO:0004058">
    <property type="term" value="F:aromatic-L-amino-acid decarboxylase activity"/>
    <property type="evidence" value="ECO:0007669"/>
    <property type="project" value="TreeGrafter"/>
</dbReference>
<dbReference type="PANTHER" id="PTHR11999">
    <property type="entry name" value="GROUP II PYRIDOXAL-5-PHOSPHATE DECARBOXYLASE"/>
    <property type="match status" value="1"/>
</dbReference>
<dbReference type="InterPro" id="IPR015424">
    <property type="entry name" value="PyrdxlP-dep_Trfase"/>
</dbReference>
<dbReference type="CDD" id="cd06450">
    <property type="entry name" value="DOPA_deC_like"/>
    <property type="match status" value="1"/>
</dbReference>
<evidence type="ECO:0000256" key="2">
    <source>
        <dbReference type="ARBA" id="ARBA00009533"/>
    </source>
</evidence>
<dbReference type="InterPro" id="IPR015421">
    <property type="entry name" value="PyrdxlP-dep_Trfase_major"/>
</dbReference>
<dbReference type="InterPro" id="IPR021115">
    <property type="entry name" value="Pyridoxal-P_BS"/>
</dbReference>
<dbReference type="AlphaFoldDB" id="A0A1I8NE52"/>
<dbReference type="Gene3D" id="1.20.1340.10">
    <property type="entry name" value="dopa decarboxylase, N-terminal domain"/>
    <property type="match status" value="1"/>
</dbReference>
<dbReference type="PROSITE" id="PS00392">
    <property type="entry name" value="DDC_GAD_HDC_YDC"/>
    <property type="match status" value="1"/>
</dbReference>
<organism evidence="7">
    <name type="scientific">Musca domestica</name>
    <name type="common">House fly</name>
    <dbReference type="NCBI Taxonomy" id="7370"/>
    <lineage>
        <taxon>Eukaryota</taxon>
        <taxon>Metazoa</taxon>
        <taxon>Ecdysozoa</taxon>
        <taxon>Arthropoda</taxon>
        <taxon>Hexapoda</taxon>
        <taxon>Insecta</taxon>
        <taxon>Pterygota</taxon>
        <taxon>Neoptera</taxon>
        <taxon>Endopterygota</taxon>
        <taxon>Diptera</taxon>
        <taxon>Brachycera</taxon>
        <taxon>Muscomorpha</taxon>
        <taxon>Muscoidea</taxon>
        <taxon>Muscidae</taxon>
        <taxon>Musca</taxon>
    </lineage>
</organism>
<dbReference type="SMR" id="A0A1I8NE52"/>
<dbReference type="GO" id="GO:0006584">
    <property type="term" value="P:catecholamine metabolic process"/>
    <property type="evidence" value="ECO:0007669"/>
    <property type="project" value="TreeGrafter"/>
</dbReference>
<evidence type="ECO:0000256" key="3">
    <source>
        <dbReference type="ARBA" id="ARBA00022898"/>
    </source>
</evidence>
<dbReference type="PRINTS" id="PR00800">
    <property type="entry name" value="YHDCRBOXLASE"/>
</dbReference>
<dbReference type="Gene3D" id="3.90.1150.10">
    <property type="entry name" value="Aspartate Aminotransferase, domain 1"/>
    <property type="match status" value="1"/>
</dbReference>
<evidence type="ECO:0000256" key="5">
    <source>
        <dbReference type="PIRSR" id="PIRSR602129-50"/>
    </source>
</evidence>
<dbReference type="InterPro" id="IPR002129">
    <property type="entry name" value="PyrdxlP-dep_de-COase"/>
</dbReference>